<proteinExistence type="inferred from homology"/>
<dbReference type="EMBL" id="UYYB01096659">
    <property type="protein sequence ID" value="VDM76274.1"/>
    <property type="molecule type" value="Genomic_DNA"/>
</dbReference>
<evidence type="ECO:0000256" key="1">
    <source>
        <dbReference type="ARBA" id="ARBA00004141"/>
    </source>
</evidence>
<reference evidence="5 6" key="1">
    <citation type="submission" date="2018-11" db="EMBL/GenBank/DDBJ databases">
        <authorList>
            <consortium name="Pathogen Informatics"/>
        </authorList>
    </citation>
    <scope>NUCLEOTIDE SEQUENCE [LARGE SCALE GENOMIC DNA]</scope>
</reference>
<evidence type="ECO:0000259" key="4">
    <source>
        <dbReference type="Pfam" id="PF02931"/>
    </source>
</evidence>
<sequence>MLIIGTICLIIYVHAVSAECNIVDRKTYLKETFSLYNALFSNYSAKLPAVAMQEINSTINTAANLTVFDVSLNLVYMKLVQIVEPEQKAEFLFEYAVNWRDERLEWDPKDHCGIEFMYVAASEVWIPEITIVDSHSSEDYRDDYKKFIWVGFETHQGPKLNCIFSLLFQLNATGHLTFFVPTRTATVCTINVQNFPFDHQECAISIMTQTFSAHELRIRLGLIPAL</sequence>
<keyword evidence="2" id="KW-0472">Membrane</keyword>
<evidence type="ECO:0000313" key="6">
    <source>
        <dbReference type="Proteomes" id="UP000270094"/>
    </source>
</evidence>
<evidence type="ECO:0000256" key="3">
    <source>
        <dbReference type="RuleBase" id="RU000687"/>
    </source>
</evidence>
<feature type="signal peptide" evidence="3">
    <location>
        <begin position="1"/>
        <end position="18"/>
    </location>
</feature>
<dbReference type="Pfam" id="PF02931">
    <property type="entry name" value="Neur_chan_LBD"/>
    <property type="match status" value="1"/>
</dbReference>
<dbReference type="InterPro" id="IPR006201">
    <property type="entry name" value="Neur_channel"/>
</dbReference>
<dbReference type="CDD" id="cd18989">
    <property type="entry name" value="LGIC_ECD_cation"/>
    <property type="match status" value="1"/>
</dbReference>
<dbReference type="InterPro" id="IPR006202">
    <property type="entry name" value="Neur_chan_lig-bd"/>
</dbReference>
<dbReference type="GO" id="GO:0004888">
    <property type="term" value="F:transmembrane signaling receptor activity"/>
    <property type="evidence" value="ECO:0007669"/>
    <property type="project" value="InterPro"/>
</dbReference>
<comment type="similarity">
    <text evidence="3">Belongs to the ligand-gated ion channel (TC 1.A.9) family.</text>
</comment>
<keyword evidence="3" id="KW-0406">Ion transport</keyword>
<dbReference type="PRINTS" id="PR00252">
    <property type="entry name" value="NRIONCHANNEL"/>
</dbReference>
<dbReference type="Gene3D" id="2.70.170.10">
    <property type="entry name" value="Neurotransmitter-gated ion-channel ligand-binding domain"/>
    <property type="match status" value="1"/>
</dbReference>
<accession>A0A3P7JDU1</accession>
<evidence type="ECO:0000256" key="2">
    <source>
        <dbReference type="ARBA" id="ARBA00023136"/>
    </source>
</evidence>
<dbReference type="PROSITE" id="PS00236">
    <property type="entry name" value="NEUROTR_ION_CHANNEL"/>
    <property type="match status" value="1"/>
</dbReference>
<evidence type="ECO:0000313" key="5">
    <source>
        <dbReference type="EMBL" id="VDM76274.1"/>
    </source>
</evidence>
<dbReference type="Proteomes" id="UP000270094">
    <property type="component" value="Unassembled WGS sequence"/>
</dbReference>
<dbReference type="GO" id="GO:0005230">
    <property type="term" value="F:extracellular ligand-gated monoatomic ion channel activity"/>
    <property type="evidence" value="ECO:0007669"/>
    <property type="project" value="InterPro"/>
</dbReference>
<keyword evidence="3" id="KW-0407">Ion channel</keyword>
<feature type="non-terminal residue" evidence="5">
    <location>
        <position position="226"/>
    </location>
</feature>
<dbReference type="AlphaFoldDB" id="A0A3P7JDU1"/>
<keyword evidence="3" id="KW-0732">Signal</keyword>
<dbReference type="PANTHER" id="PTHR18945">
    <property type="entry name" value="NEUROTRANSMITTER GATED ION CHANNEL"/>
    <property type="match status" value="1"/>
</dbReference>
<feature type="domain" description="Neurotransmitter-gated ion-channel ligand-binding" evidence="4">
    <location>
        <begin position="66"/>
        <end position="219"/>
    </location>
</feature>
<dbReference type="InterPro" id="IPR036734">
    <property type="entry name" value="Neur_chan_lig-bd_sf"/>
</dbReference>
<dbReference type="InterPro" id="IPR018000">
    <property type="entry name" value="Neurotransmitter_ion_chnl_CS"/>
</dbReference>
<name>A0A3P7JDU1_STRVU</name>
<comment type="subcellular location">
    <subcellularLocation>
        <location evidence="1">Membrane</location>
        <topology evidence="1">Multi-pass membrane protein</topology>
    </subcellularLocation>
</comment>
<keyword evidence="6" id="KW-1185">Reference proteome</keyword>
<dbReference type="SUPFAM" id="SSF63712">
    <property type="entry name" value="Nicotinic receptor ligand binding domain-like"/>
    <property type="match status" value="1"/>
</dbReference>
<dbReference type="GO" id="GO:0016020">
    <property type="term" value="C:membrane"/>
    <property type="evidence" value="ECO:0007669"/>
    <property type="project" value="UniProtKB-SubCell"/>
</dbReference>
<dbReference type="OrthoDB" id="5872381at2759"/>
<feature type="chain" id="PRO_5022249537" description="Neurotransmitter-gated ion-channel ligand-binding domain-containing protein" evidence="3">
    <location>
        <begin position="19"/>
        <end position="226"/>
    </location>
</feature>
<organism evidence="5 6">
    <name type="scientific">Strongylus vulgaris</name>
    <name type="common">Blood worm</name>
    <dbReference type="NCBI Taxonomy" id="40348"/>
    <lineage>
        <taxon>Eukaryota</taxon>
        <taxon>Metazoa</taxon>
        <taxon>Ecdysozoa</taxon>
        <taxon>Nematoda</taxon>
        <taxon>Chromadorea</taxon>
        <taxon>Rhabditida</taxon>
        <taxon>Rhabditina</taxon>
        <taxon>Rhabditomorpha</taxon>
        <taxon>Strongyloidea</taxon>
        <taxon>Strongylidae</taxon>
        <taxon>Strongylus</taxon>
    </lineage>
</organism>
<keyword evidence="3" id="KW-0813">Transport</keyword>
<gene>
    <name evidence="5" type="ORF">SVUK_LOCUS11272</name>
</gene>
<protein>
    <recommendedName>
        <fullName evidence="4">Neurotransmitter-gated ion-channel ligand-binding domain-containing protein</fullName>
    </recommendedName>
</protein>